<dbReference type="SUPFAM" id="SSF144083">
    <property type="entry name" value="Magnesium transport protein CorA, transmembrane region"/>
    <property type="match status" value="1"/>
</dbReference>
<organism evidence="5 6">
    <name type="scientific">Piscinibacter gummiphilus</name>
    <dbReference type="NCBI Taxonomy" id="946333"/>
    <lineage>
        <taxon>Bacteria</taxon>
        <taxon>Pseudomonadati</taxon>
        <taxon>Pseudomonadota</taxon>
        <taxon>Betaproteobacteria</taxon>
        <taxon>Burkholderiales</taxon>
        <taxon>Sphaerotilaceae</taxon>
        <taxon>Piscinibacter</taxon>
    </lineage>
</organism>
<keyword evidence="4" id="KW-0472">Membrane</keyword>
<dbReference type="Gene3D" id="1.20.58.340">
    <property type="entry name" value="Magnesium transport protein CorA, transmembrane region"/>
    <property type="match status" value="1"/>
</dbReference>
<protein>
    <submittedName>
        <fullName evidence="5">Uncharacterized protein</fullName>
    </submittedName>
</protein>
<dbReference type="EMBL" id="CP015118">
    <property type="protein sequence ID" value="ARN22131.1"/>
    <property type="molecule type" value="Genomic_DNA"/>
</dbReference>
<keyword evidence="2" id="KW-0812">Transmembrane</keyword>
<comment type="subcellular location">
    <subcellularLocation>
        <location evidence="1">Membrane</location>
        <topology evidence="1">Multi-pass membrane protein</topology>
    </subcellularLocation>
</comment>
<proteinExistence type="predicted"/>
<evidence type="ECO:0000256" key="3">
    <source>
        <dbReference type="ARBA" id="ARBA00022989"/>
    </source>
</evidence>
<evidence type="ECO:0000313" key="5">
    <source>
        <dbReference type="EMBL" id="ARN22131.1"/>
    </source>
</evidence>
<gene>
    <name evidence="5" type="ORF">A4W93_20735</name>
</gene>
<dbReference type="KEGG" id="rgu:A4W93_20735"/>
<evidence type="ECO:0000256" key="1">
    <source>
        <dbReference type="ARBA" id="ARBA00004141"/>
    </source>
</evidence>
<dbReference type="AlphaFoldDB" id="A0A1W6LCX2"/>
<evidence type="ECO:0000256" key="2">
    <source>
        <dbReference type="ARBA" id="ARBA00022692"/>
    </source>
</evidence>
<dbReference type="RefSeq" id="WP_085752429.1">
    <property type="nucleotide sequence ID" value="NZ_BSPR01000006.1"/>
</dbReference>
<keyword evidence="3" id="KW-1133">Transmembrane helix</keyword>
<dbReference type="InterPro" id="IPR045863">
    <property type="entry name" value="CorA_TM1_TM2"/>
</dbReference>
<sequence>MARPEFNWKLPPEITQRLGHDSYGAQRAIHEGDHLLVVLHEPPVNEGNEREHRVFLRGPDGAWRFQGAEHGQHMMADLLTRYETLLGQAEQQYASADNADDLFPLLDRLLPTSRAAVNLRDALQQARDRVKEDRLLITWRDRAVDVARGFELLLANARLALDYRLAKQAEAQTQAALAGTRAQLKLNTIAALTFPLMTVAAVFGMNLHHGLENQAGWLFWAVFAAGLALGLVVKSWVRGAPPPAPVKPGGTRNALGKKASPRARKTV</sequence>
<accession>A0A1W6LCX2</accession>
<name>A0A1W6LCX2_9BURK</name>
<evidence type="ECO:0000313" key="6">
    <source>
        <dbReference type="Proteomes" id="UP000193427"/>
    </source>
</evidence>
<keyword evidence="6" id="KW-1185">Reference proteome</keyword>
<dbReference type="GO" id="GO:0016020">
    <property type="term" value="C:membrane"/>
    <property type="evidence" value="ECO:0007669"/>
    <property type="project" value="UniProtKB-SubCell"/>
</dbReference>
<reference evidence="5 6" key="1">
    <citation type="submission" date="2016-04" db="EMBL/GenBank/DDBJ databases">
        <title>Complete genome sequence of natural rubber-degrading, novel Gram-negative bacterium, Rhizobacter gummiphilus strain NS21.</title>
        <authorList>
            <person name="Tabata M."/>
            <person name="Kasai D."/>
            <person name="Fukuda M."/>
        </authorList>
    </citation>
    <scope>NUCLEOTIDE SEQUENCE [LARGE SCALE GENOMIC DNA]</scope>
    <source>
        <strain evidence="5 6">NS21</strain>
    </source>
</reference>
<dbReference type="Proteomes" id="UP000193427">
    <property type="component" value="Chromosome"/>
</dbReference>
<dbReference type="STRING" id="946333.A4W93_20735"/>
<evidence type="ECO:0000256" key="4">
    <source>
        <dbReference type="ARBA" id="ARBA00023136"/>
    </source>
</evidence>